<gene>
    <name evidence="1" type="ORF">A3841_05985</name>
</gene>
<organism evidence="1 2">
    <name type="scientific">Pontibacter flavimaris</name>
    <dbReference type="NCBI Taxonomy" id="1797110"/>
    <lineage>
        <taxon>Bacteria</taxon>
        <taxon>Pseudomonadati</taxon>
        <taxon>Bacteroidota</taxon>
        <taxon>Cytophagia</taxon>
        <taxon>Cytophagales</taxon>
        <taxon>Hymenobacteraceae</taxon>
        <taxon>Pontibacter</taxon>
    </lineage>
</organism>
<evidence type="ECO:0008006" key="3">
    <source>
        <dbReference type="Google" id="ProtNLM"/>
    </source>
</evidence>
<sequence>MLVTILAFSCQDQLQEEEVAPLAASSESMLQTKTRHGKYMLYKAEYITSGEGKEVGNVVYFNHRGNKQLSDDFVEDYSEDGTSDITYYVDNNRPSEDLSADVTEAAIDRAMDTWDDATCSDLGMTKVPYDGRTTGFISALFGYGGSYDYVADVVHAGWLPAEFFDMIRPGGSYNILAVTFTLIYVDAEGYPTDMDGNGKADVAWREIYYNDAFTWNDGYTYDVETVALHEAGHGLSQDHFGKAFVTLGNGKLHFAPRAMMNAAYSQVQTEISGTDLAGHCSNWANWAK</sequence>
<name>A0A1Q5P8Y2_9BACT</name>
<dbReference type="Gene3D" id="3.40.390.10">
    <property type="entry name" value="Collagenase (Catalytic Domain)"/>
    <property type="match status" value="1"/>
</dbReference>
<dbReference type="AlphaFoldDB" id="A0A1Q5P8Y2"/>
<keyword evidence="2" id="KW-1185">Reference proteome</keyword>
<dbReference type="Proteomes" id="UP000186551">
    <property type="component" value="Unassembled WGS sequence"/>
</dbReference>
<evidence type="ECO:0000313" key="1">
    <source>
        <dbReference type="EMBL" id="OKL38687.1"/>
    </source>
</evidence>
<dbReference type="InterPro" id="IPR024079">
    <property type="entry name" value="MetalloPept_cat_dom_sf"/>
</dbReference>
<protein>
    <recommendedName>
        <fullName evidence="3">Peptidase M10 metallopeptidase domain-containing protein</fullName>
    </recommendedName>
</protein>
<evidence type="ECO:0000313" key="2">
    <source>
        <dbReference type="Proteomes" id="UP000186551"/>
    </source>
</evidence>
<dbReference type="GO" id="GO:0008237">
    <property type="term" value="F:metallopeptidase activity"/>
    <property type="evidence" value="ECO:0007669"/>
    <property type="project" value="InterPro"/>
</dbReference>
<accession>A0A1Q5P8Y2</accession>
<proteinExistence type="predicted"/>
<reference evidence="1 2" key="1">
    <citation type="submission" date="2016-03" db="EMBL/GenBank/DDBJ databases">
        <title>Genome sequence of Pontibacter sp. nov., of the family cytophagaceae, isolated from marine sediment of the Yellow Sea, China.</title>
        <authorList>
            <person name="Zhang G."/>
            <person name="Zhang R."/>
        </authorList>
    </citation>
    <scope>NUCLEOTIDE SEQUENCE [LARGE SCALE GENOMIC DNA]</scope>
    <source>
        <strain evidence="1 2">S10-8</strain>
    </source>
</reference>
<dbReference type="SUPFAM" id="SSF55486">
    <property type="entry name" value="Metalloproteases ('zincins'), catalytic domain"/>
    <property type="match status" value="1"/>
</dbReference>
<dbReference type="EMBL" id="LVWA01000012">
    <property type="protein sequence ID" value="OKL38687.1"/>
    <property type="molecule type" value="Genomic_DNA"/>
</dbReference>
<comment type="caution">
    <text evidence="1">The sequence shown here is derived from an EMBL/GenBank/DDBJ whole genome shotgun (WGS) entry which is preliminary data.</text>
</comment>